<evidence type="ECO:0008006" key="4">
    <source>
        <dbReference type="Google" id="ProtNLM"/>
    </source>
</evidence>
<keyword evidence="3" id="KW-1185">Reference proteome</keyword>
<organism evidence="2 3">
    <name type="scientific">Glomus cerebriforme</name>
    <dbReference type="NCBI Taxonomy" id="658196"/>
    <lineage>
        <taxon>Eukaryota</taxon>
        <taxon>Fungi</taxon>
        <taxon>Fungi incertae sedis</taxon>
        <taxon>Mucoromycota</taxon>
        <taxon>Glomeromycotina</taxon>
        <taxon>Glomeromycetes</taxon>
        <taxon>Glomerales</taxon>
        <taxon>Glomeraceae</taxon>
        <taxon>Glomus</taxon>
    </lineage>
</organism>
<evidence type="ECO:0000313" key="3">
    <source>
        <dbReference type="Proteomes" id="UP000265703"/>
    </source>
</evidence>
<evidence type="ECO:0000256" key="1">
    <source>
        <dbReference type="SAM" id="Phobius"/>
    </source>
</evidence>
<dbReference type="EMBL" id="QKYT01001195">
    <property type="protein sequence ID" value="RIA79664.1"/>
    <property type="molecule type" value="Genomic_DNA"/>
</dbReference>
<evidence type="ECO:0000313" key="2">
    <source>
        <dbReference type="EMBL" id="RIA79664.1"/>
    </source>
</evidence>
<dbReference type="InterPro" id="IPR013761">
    <property type="entry name" value="SAM/pointed_sf"/>
</dbReference>
<dbReference type="OrthoDB" id="2449165at2759"/>
<accession>A0A397SBF0</accession>
<dbReference type="AlphaFoldDB" id="A0A397SBF0"/>
<keyword evidence="1" id="KW-1133">Transmembrane helix</keyword>
<name>A0A397SBF0_9GLOM</name>
<protein>
    <recommendedName>
        <fullName evidence="4">SAM domain-containing protein</fullName>
    </recommendedName>
</protein>
<keyword evidence="1" id="KW-0812">Transmembrane</keyword>
<dbReference type="Gene3D" id="1.10.150.50">
    <property type="entry name" value="Transcription Factor, Ets-1"/>
    <property type="match status" value="1"/>
</dbReference>
<gene>
    <name evidence="2" type="ORF">C1645_882569</name>
</gene>
<comment type="caution">
    <text evidence="2">The sequence shown here is derived from an EMBL/GenBank/DDBJ whole genome shotgun (WGS) entry which is preliminary data.</text>
</comment>
<feature type="transmembrane region" description="Helical" evidence="1">
    <location>
        <begin position="25"/>
        <end position="46"/>
    </location>
</feature>
<keyword evidence="1" id="KW-0472">Membrane</keyword>
<dbReference type="Proteomes" id="UP000265703">
    <property type="component" value="Unassembled WGS sequence"/>
</dbReference>
<sequence>MPTPEVESTRLTIIMKKYEFLEQRVNLYLLMILIISVIAIKSVLILNDHHDKSISSNKSKPLDKNNDPDSLPIGNILAFISGLLSSAIVNERNSIKNGLPEDCQKFTDRLDFMKSQNLMIGEFEIVCNITIAEITKNKSTTCQNDISGCNESRNMDLLANYYNNIAPYYVKSIICQKDIFENEEVDGRVFLKMSKQKFRECGIKIGPAIKLADFAKECKEKKLRAFSTYCSLKEVLKITYKLEDEDEELQQCIKEIADSNEAMRCEYISTILHASLYIVKRITEKELVLAPQLEVVGEGSTGQVDYAIKSLEELICIMEGKLHQVVMSFAQNLIQCESALQVNKNNRKRKSGETFGDDYDYIYGIITTATEWYFILFASDGISCTSKNPLNIRLPSLP</sequence>
<proteinExistence type="predicted"/>
<reference evidence="2 3" key="1">
    <citation type="submission" date="2018-06" db="EMBL/GenBank/DDBJ databases">
        <title>Comparative genomics reveals the genomic features of Rhizophagus irregularis, R. cerebriforme, R. diaphanum and Gigaspora rosea, and their symbiotic lifestyle signature.</title>
        <authorList>
            <person name="Morin E."/>
            <person name="San Clemente H."/>
            <person name="Chen E.C.H."/>
            <person name="De La Providencia I."/>
            <person name="Hainaut M."/>
            <person name="Kuo A."/>
            <person name="Kohler A."/>
            <person name="Murat C."/>
            <person name="Tang N."/>
            <person name="Roy S."/>
            <person name="Loubradou J."/>
            <person name="Henrissat B."/>
            <person name="Grigoriev I.V."/>
            <person name="Corradi N."/>
            <person name="Roux C."/>
            <person name="Martin F.M."/>
        </authorList>
    </citation>
    <scope>NUCLEOTIDE SEQUENCE [LARGE SCALE GENOMIC DNA]</scope>
    <source>
        <strain evidence="2 3">DAOM 227022</strain>
    </source>
</reference>